<reference evidence="2 3" key="1">
    <citation type="journal article" date="2017" name="Gigascience">
        <title>Genome sequence of the small brown planthopper, Laodelphax striatellus.</title>
        <authorList>
            <person name="Zhu J."/>
            <person name="Jiang F."/>
            <person name="Wang X."/>
            <person name="Yang P."/>
            <person name="Bao Y."/>
            <person name="Zhao W."/>
            <person name="Wang W."/>
            <person name="Lu H."/>
            <person name="Wang Q."/>
            <person name="Cui N."/>
            <person name="Li J."/>
            <person name="Chen X."/>
            <person name="Luo L."/>
            <person name="Yu J."/>
            <person name="Kang L."/>
            <person name="Cui F."/>
        </authorList>
    </citation>
    <scope>NUCLEOTIDE SEQUENCE [LARGE SCALE GENOMIC DNA]</scope>
    <source>
        <strain evidence="2">Lst14</strain>
    </source>
</reference>
<feature type="domain" description="WD repeat-containing protein 54 beta-propeller" evidence="1">
    <location>
        <begin position="4"/>
        <end position="132"/>
    </location>
</feature>
<dbReference type="OrthoDB" id="756370at2759"/>
<dbReference type="Proteomes" id="UP000291343">
    <property type="component" value="Unassembled WGS sequence"/>
</dbReference>
<evidence type="ECO:0000313" key="3">
    <source>
        <dbReference type="Proteomes" id="UP000291343"/>
    </source>
</evidence>
<protein>
    <recommendedName>
        <fullName evidence="1">WD repeat-containing protein 54 beta-propeller domain-containing protein</fullName>
    </recommendedName>
</protein>
<name>A0A482WIC2_LAOST</name>
<gene>
    <name evidence="2" type="ORF">LSTR_LSTR017607</name>
</gene>
<dbReference type="AlphaFoldDB" id="A0A482WIC2"/>
<dbReference type="EMBL" id="QKKF02035691">
    <property type="protein sequence ID" value="RZF32921.1"/>
    <property type="molecule type" value="Genomic_DNA"/>
</dbReference>
<evidence type="ECO:0000313" key="2">
    <source>
        <dbReference type="EMBL" id="RZF32921.1"/>
    </source>
</evidence>
<dbReference type="InParanoid" id="A0A482WIC2"/>
<dbReference type="Pfam" id="PF21031">
    <property type="entry name" value="WDR54"/>
    <property type="match status" value="1"/>
</dbReference>
<evidence type="ECO:0000259" key="1">
    <source>
        <dbReference type="Pfam" id="PF21031"/>
    </source>
</evidence>
<accession>A0A482WIC2</accession>
<feature type="non-terminal residue" evidence="2">
    <location>
        <position position="132"/>
    </location>
</feature>
<sequence>MYVKDKILLLSTTASAIPNNLAVNIMKRKKTADCLAVIHQSFINIVPVKDYEMETRNISCTDTQLKNRAVITQVMWCMLGNEHILITTSTIGLQIFDCEGLTCKFSHPCYDGPENKECFARGLTTTGDFLCV</sequence>
<comment type="caution">
    <text evidence="2">The sequence shown here is derived from an EMBL/GenBank/DDBJ whole genome shotgun (WGS) entry which is preliminary data.</text>
</comment>
<organism evidence="2 3">
    <name type="scientific">Laodelphax striatellus</name>
    <name type="common">Small brown planthopper</name>
    <name type="synonym">Delphax striatella</name>
    <dbReference type="NCBI Taxonomy" id="195883"/>
    <lineage>
        <taxon>Eukaryota</taxon>
        <taxon>Metazoa</taxon>
        <taxon>Ecdysozoa</taxon>
        <taxon>Arthropoda</taxon>
        <taxon>Hexapoda</taxon>
        <taxon>Insecta</taxon>
        <taxon>Pterygota</taxon>
        <taxon>Neoptera</taxon>
        <taxon>Paraneoptera</taxon>
        <taxon>Hemiptera</taxon>
        <taxon>Auchenorrhyncha</taxon>
        <taxon>Fulgoroidea</taxon>
        <taxon>Delphacidae</taxon>
        <taxon>Criomorphinae</taxon>
        <taxon>Laodelphax</taxon>
    </lineage>
</organism>
<dbReference type="InterPro" id="IPR049546">
    <property type="entry name" value="WDR54_beta_prop"/>
</dbReference>
<proteinExistence type="predicted"/>
<keyword evidence="3" id="KW-1185">Reference proteome</keyword>